<gene>
    <name evidence="1" type="ORF">ABS767_06185</name>
</gene>
<dbReference type="EMBL" id="JBELQC010000001">
    <property type="protein sequence ID" value="MFL9840547.1"/>
    <property type="molecule type" value="Genomic_DNA"/>
</dbReference>
<name>A0ABW8YM75_9SPHN</name>
<organism evidence="1 2">
    <name type="scientific">Sphingomonas plantiphila</name>
    <dbReference type="NCBI Taxonomy" id="3163295"/>
    <lineage>
        <taxon>Bacteria</taxon>
        <taxon>Pseudomonadati</taxon>
        <taxon>Pseudomonadota</taxon>
        <taxon>Alphaproteobacteria</taxon>
        <taxon>Sphingomonadales</taxon>
        <taxon>Sphingomonadaceae</taxon>
        <taxon>Sphingomonas</taxon>
    </lineage>
</organism>
<evidence type="ECO:0000313" key="2">
    <source>
        <dbReference type="Proteomes" id="UP001629244"/>
    </source>
</evidence>
<accession>A0ABW8YM75</accession>
<dbReference type="RefSeq" id="WP_408077482.1">
    <property type="nucleotide sequence ID" value="NZ_JBELQC010000001.1"/>
</dbReference>
<proteinExistence type="predicted"/>
<comment type="caution">
    <text evidence="1">The sequence shown here is derived from an EMBL/GenBank/DDBJ whole genome shotgun (WGS) entry which is preliminary data.</text>
</comment>
<keyword evidence="2" id="KW-1185">Reference proteome</keyword>
<reference evidence="1 2" key="1">
    <citation type="submission" date="2024-06" db="EMBL/GenBank/DDBJ databases">
        <authorList>
            <person name="Kaempfer P."/>
            <person name="Viver T."/>
        </authorList>
    </citation>
    <scope>NUCLEOTIDE SEQUENCE [LARGE SCALE GENOMIC DNA]</scope>
    <source>
        <strain evidence="1 2">ST-64</strain>
    </source>
</reference>
<evidence type="ECO:0000313" key="1">
    <source>
        <dbReference type="EMBL" id="MFL9840547.1"/>
    </source>
</evidence>
<protein>
    <submittedName>
        <fullName evidence="1">Uncharacterized protein</fullName>
    </submittedName>
</protein>
<sequence>MKHALTRIGLGLAAMGAGAVLFWRDPVPPLDPEKALAFASALAAWGFAEFFIERAPHAQSRTDGERLDQHDEALGKRLIAIASDDFVRFLRTHDFGGSFFERDIKPLYDLDDLFSKISSEFNADDLGENLNDVKLAARELSRMVAYGAAPKNAKASLFSMVPDFEADGFWSDATESKIQAANEKADDLANKLGALFGELRRRGLILGDKA</sequence>
<dbReference type="Proteomes" id="UP001629244">
    <property type="component" value="Unassembled WGS sequence"/>
</dbReference>